<comment type="subcellular location">
    <subcellularLocation>
        <location evidence="1">Membrane</location>
        <topology evidence="1">Multi-pass membrane protein</topology>
    </subcellularLocation>
</comment>
<feature type="transmembrane region" description="Helical" evidence="4">
    <location>
        <begin position="331"/>
        <end position="348"/>
    </location>
</feature>
<gene>
    <name evidence="6" type="ORF">BB559_005992</name>
</gene>
<keyword evidence="4" id="KW-1133">Transmembrane helix</keyword>
<dbReference type="PROSITE" id="PS50850">
    <property type="entry name" value="MFS"/>
    <property type="match status" value="1"/>
</dbReference>
<evidence type="ECO:0000313" key="6">
    <source>
        <dbReference type="EMBL" id="PVU87533.1"/>
    </source>
</evidence>
<feature type="transmembrane region" description="Helical" evidence="4">
    <location>
        <begin position="62"/>
        <end position="85"/>
    </location>
</feature>
<reference evidence="6 7" key="1">
    <citation type="journal article" date="2018" name="MBio">
        <title>Comparative Genomics Reveals the Core Gene Toolbox for the Fungus-Insect Symbiosis.</title>
        <authorList>
            <person name="Wang Y."/>
            <person name="Stata M."/>
            <person name="Wang W."/>
            <person name="Stajich J.E."/>
            <person name="White M.M."/>
            <person name="Moncalvo J.M."/>
        </authorList>
    </citation>
    <scope>NUCLEOTIDE SEQUENCE [LARGE SCALE GENOMIC DNA]</scope>
    <source>
        <strain evidence="6 7">AUS-77-4</strain>
    </source>
</reference>
<accession>A0A2T9Y5D1</accession>
<proteinExistence type="inferred from homology"/>
<evidence type="ECO:0000256" key="4">
    <source>
        <dbReference type="SAM" id="Phobius"/>
    </source>
</evidence>
<comment type="similarity">
    <text evidence="2">Belongs to the major facilitator superfamily. Monocarboxylate porter (TC 2.A.1.13) family.</text>
</comment>
<dbReference type="Gene3D" id="1.20.1250.20">
    <property type="entry name" value="MFS general substrate transporter like domains"/>
    <property type="match status" value="2"/>
</dbReference>
<dbReference type="InterPro" id="IPR011701">
    <property type="entry name" value="MFS"/>
</dbReference>
<feature type="transmembrane region" description="Helical" evidence="4">
    <location>
        <begin position="300"/>
        <end position="319"/>
    </location>
</feature>
<feature type="transmembrane region" description="Helical" evidence="4">
    <location>
        <begin position="360"/>
        <end position="380"/>
    </location>
</feature>
<dbReference type="GO" id="GO:0016020">
    <property type="term" value="C:membrane"/>
    <property type="evidence" value="ECO:0007669"/>
    <property type="project" value="UniProtKB-SubCell"/>
</dbReference>
<feature type="transmembrane region" description="Helical" evidence="4">
    <location>
        <begin position="223"/>
        <end position="244"/>
    </location>
</feature>
<dbReference type="OrthoDB" id="6499973at2759"/>
<keyword evidence="4" id="KW-0812">Transmembrane</keyword>
<comment type="caution">
    <text evidence="6">The sequence shown here is derived from an EMBL/GenBank/DDBJ whole genome shotgun (WGS) entry which is preliminary data.</text>
</comment>
<feature type="compositionally biased region" description="Basic and acidic residues" evidence="3">
    <location>
        <begin position="1"/>
        <end position="11"/>
    </location>
</feature>
<feature type="transmembrane region" description="Helical" evidence="4">
    <location>
        <begin position="105"/>
        <end position="127"/>
    </location>
</feature>
<sequence length="449" mass="49051">MNNNTDIRKTSESNSLNSAAQLGDLSISAPQSDLNTKKDFEEKMAEPANDTKTPEGPPPDQGYAWVIMVACFVNVIFAFGSFNAFGVFQTYYLEVLFVDVPADQIAWISTLCGVFTLSGGLTAGPIIRRIGMRYTSILGTFIACIGLILASFSTKVWQLVLTQGVIFGFGCSIIVNISLTAPALWFVKHRGAAIGLVASAGGFGALVLIPVVTKVVEVSNVWWAFRVLCLMYFVCTLAGGMLLKPRIGYTPINKIIDFSLLKDPVAMYICLSGFLFNIGYNVPLLYFPASLVQMGKSENLATNLIMVFCTFSALSRFISGYLAKKINPIDIMIVSHAISGIIMLAMWYKATSFGVHLAFYFLFGFFGLPFFALGPVVTAGHFKHEKISQVNGLSYLVMGFAVLIGIPSLGAIFQTYGKRTDYSQIIIIGAIFYLLSVIPLVALRHYIKK</sequence>
<dbReference type="InterPro" id="IPR020846">
    <property type="entry name" value="MFS_dom"/>
</dbReference>
<evidence type="ECO:0000256" key="2">
    <source>
        <dbReference type="ARBA" id="ARBA00006727"/>
    </source>
</evidence>
<dbReference type="GO" id="GO:0022857">
    <property type="term" value="F:transmembrane transporter activity"/>
    <property type="evidence" value="ECO:0007669"/>
    <property type="project" value="InterPro"/>
</dbReference>
<feature type="transmembrane region" description="Helical" evidence="4">
    <location>
        <begin position="265"/>
        <end position="288"/>
    </location>
</feature>
<dbReference type="AlphaFoldDB" id="A0A2T9Y5D1"/>
<dbReference type="SUPFAM" id="SSF103473">
    <property type="entry name" value="MFS general substrate transporter"/>
    <property type="match status" value="1"/>
</dbReference>
<feature type="transmembrane region" description="Helical" evidence="4">
    <location>
        <begin position="392"/>
        <end position="416"/>
    </location>
</feature>
<evidence type="ECO:0000256" key="3">
    <source>
        <dbReference type="SAM" id="MobiDB-lite"/>
    </source>
</evidence>
<protein>
    <recommendedName>
        <fullName evidence="5">Major facilitator superfamily (MFS) profile domain-containing protein</fullName>
    </recommendedName>
</protein>
<feature type="domain" description="Major facilitator superfamily (MFS) profile" evidence="5">
    <location>
        <begin position="66"/>
        <end position="448"/>
    </location>
</feature>
<keyword evidence="4" id="KW-0472">Membrane</keyword>
<dbReference type="PANTHER" id="PTHR11360:SF284">
    <property type="entry name" value="EG:103B4.3 PROTEIN-RELATED"/>
    <property type="match status" value="1"/>
</dbReference>
<feature type="transmembrane region" description="Helical" evidence="4">
    <location>
        <begin position="165"/>
        <end position="186"/>
    </location>
</feature>
<name>A0A2T9Y5D1_9FUNG</name>
<dbReference type="EMBL" id="MBFT01000734">
    <property type="protein sequence ID" value="PVU87533.1"/>
    <property type="molecule type" value="Genomic_DNA"/>
</dbReference>
<evidence type="ECO:0000259" key="5">
    <source>
        <dbReference type="PROSITE" id="PS50850"/>
    </source>
</evidence>
<dbReference type="Proteomes" id="UP000245699">
    <property type="component" value="Unassembled WGS sequence"/>
</dbReference>
<dbReference type="InterPro" id="IPR050327">
    <property type="entry name" value="Proton-linked_MCT"/>
</dbReference>
<evidence type="ECO:0000256" key="1">
    <source>
        <dbReference type="ARBA" id="ARBA00004141"/>
    </source>
</evidence>
<organism evidence="6 7">
    <name type="scientific">Furculomyces boomerangus</name>
    <dbReference type="NCBI Taxonomy" id="61424"/>
    <lineage>
        <taxon>Eukaryota</taxon>
        <taxon>Fungi</taxon>
        <taxon>Fungi incertae sedis</taxon>
        <taxon>Zoopagomycota</taxon>
        <taxon>Kickxellomycotina</taxon>
        <taxon>Harpellomycetes</taxon>
        <taxon>Harpellales</taxon>
        <taxon>Harpellaceae</taxon>
        <taxon>Furculomyces</taxon>
    </lineage>
</organism>
<evidence type="ECO:0000313" key="7">
    <source>
        <dbReference type="Proteomes" id="UP000245699"/>
    </source>
</evidence>
<dbReference type="PANTHER" id="PTHR11360">
    <property type="entry name" value="MONOCARBOXYLATE TRANSPORTER"/>
    <property type="match status" value="1"/>
</dbReference>
<dbReference type="Pfam" id="PF07690">
    <property type="entry name" value="MFS_1"/>
    <property type="match status" value="1"/>
</dbReference>
<keyword evidence="7" id="KW-1185">Reference proteome</keyword>
<feature type="transmembrane region" description="Helical" evidence="4">
    <location>
        <begin position="134"/>
        <end position="153"/>
    </location>
</feature>
<feature type="transmembrane region" description="Helical" evidence="4">
    <location>
        <begin position="422"/>
        <end position="443"/>
    </location>
</feature>
<feature type="compositionally biased region" description="Basic and acidic residues" evidence="3">
    <location>
        <begin position="35"/>
        <end position="45"/>
    </location>
</feature>
<dbReference type="InterPro" id="IPR036259">
    <property type="entry name" value="MFS_trans_sf"/>
</dbReference>
<feature type="region of interest" description="Disordered" evidence="3">
    <location>
        <begin position="1"/>
        <end position="57"/>
    </location>
</feature>
<feature type="transmembrane region" description="Helical" evidence="4">
    <location>
        <begin position="193"/>
        <end position="211"/>
    </location>
</feature>